<comment type="caution">
    <text evidence="4">The sequence shown here is derived from an EMBL/GenBank/DDBJ whole genome shotgun (WGS) entry which is preliminary data.</text>
</comment>
<dbReference type="InterPro" id="IPR001647">
    <property type="entry name" value="HTH_TetR"/>
</dbReference>
<dbReference type="Gene3D" id="1.10.357.10">
    <property type="entry name" value="Tetracycline Repressor, domain 2"/>
    <property type="match status" value="1"/>
</dbReference>
<accession>A0A3P1VCF8</accession>
<dbReference type="InterPro" id="IPR023772">
    <property type="entry name" value="DNA-bd_HTH_TetR-type_CS"/>
</dbReference>
<dbReference type="SUPFAM" id="SSF46689">
    <property type="entry name" value="Homeodomain-like"/>
    <property type="match status" value="1"/>
</dbReference>
<dbReference type="GO" id="GO:0003677">
    <property type="term" value="F:DNA binding"/>
    <property type="evidence" value="ECO:0007669"/>
    <property type="project" value="UniProtKB-UniRule"/>
</dbReference>
<evidence type="ECO:0000313" key="4">
    <source>
        <dbReference type="EMBL" id="RRD30283.1"/>
    </source>
</evidence>
<name>A0A3P1VCF8_9STRE</name>
<reference evidence="4 5" key="1">
    <citation type="submission" date="2018-11" db="EMBL/GenBank/DDBJ databases">
        <title>Genomes From Bacteria Associated with the Canine Oral Cavity: a Test Case for Automated Genome-Based Taxonomic Assignment.</title>
        <authorList>
            <person name="Coil D.A."/>
            <person name="Jospin G."/>
            <person name="Darling A.E."/>
            <person name="Wallis C."/>
            <person name="Davis I.J."/>
            <person name="Harris S."/>
            <person name="Eisen J.A."/>
            <person name="Holcombe L.J."/>
            <person name="O'Flynn C."/>
        </authorList>
    </citation>
    <scope>NUCLEOTIDE SEQUENCE [LARGE SCALE GENOMIC DNA]</scope>
    <source>
        <strain evidence="4 5">OH4621_COT-116</strain>
    </source>
</reference>
<dbReference type="PRINTS" id="PR00455">
    <property type="entry name" value="HTHTETR"/>
</dbReference>
<dbReference type="AlphaFoldDB" id="A0A3P1VCF8"/>
<dbReference type="Proteomes" id="UP000281771">
    <property type="component" value="Unassembled WGS sequence"/>
</dbReference>
<protein>
    <submittedName>
        <fullName evidence="4">TetR/AcrR family transcriptional regulator</fullName>
    </submittedName>
</protein>
<dbReference type="PROSITE" id="PS50977">
    <property type="entry name" value="HTH_TETR_2"/>
    <property type="match status" value="1"/>
</dbReference>
<keyword evidence="1 2" id="KW-0238">DNA-binding</keyword>
<dbReference type="InterPro" id="IPR009057">
    <property type="entry name" value="Homeodomain-like_sf"/>
</dbReference>
<dbReference type="PANTHER" id="PTHR43479:SF11">
    <property type="entry name" value="ACREF_ENVCD OPERON REPRESSOR-RELATED"/>
    <property type="match status" value="1"/>
</dbReference>
<gene>
    <name evidence="4" type="ORF">EII38_08460</name>
</gene>
<evidence type="ECO:0000256" key="1">
    <source>
        <dbReference type="ARBA" id="ARBA00023125"/>
    </source>
</evidence>
<evidence type="ECO:0000313" key="5">
    <source>
        <dbReference type="Proteomes" id="UP000281771"/>
    </source>
</evidence>
<evidence type="ECO:0000256" key="2">
    <source>
        <dbReference type="PROSITE-ProRule" id="PRU00335"/>
    </source>
</evidence>
<dbReference type="PROSITE" id="PS01081">
    <property type="entry name" value="HTH_TETR_1"/>
    <property type="match status" value="1"/>
</dbReference>
<dbReference type="InterPro" id="IPR049149">
    <property type="entry name" value="TetR/AcrR_C"/>
</dbReference>
<dbReference type="RefSeq" id="WP_124777692.1">
    <property type="nucleotide sequence ID" value="NZ_RQZA01000009.1"/>
</dbReference>
<keyword evidence="5" id="KW-1185">Reference proteome</keyword>
<dbReference type="InterPro" id="IPR050624">
    <property type="entry name" value="HTH-type_Tx_Regulator"/>
</dbReference>
<dbReference type="PANTHER" id="PTHR43479">
    <property type="entry name" value="ACREF/ENVCD OPERON REPRESSOR-RELATED"/>
    <property type="match status" value="1"/>
</dbReference>
<dbReference type="STRING" id="1123309.GCA_000377005_00363"/>
<feature type="domain" description="HTH tetR-type" evidence="3">
    <location>
        <begin position="2"/>
        <end position="62"/>
    </location>
</feature>
<feature type="DNA-binding region" description="H-T-H motif" evidence="2">
    <location>
        <begin position="25"/>
        <end position="44"/>
    </location>
</feature>
<dbReference type="EMBL" id="RQZA01000009">
    <property type="protein sequence ID" value="RRD30283.1"/>
    <property type="molecule type" value="Genomic_DNA"/>
</dbReference>
<dbReference type="Pfam" id="PF00440">
    <property type="entry name" value="TetR_N"/>
    <property type="match status" value="1"/>
</dbReference>
<proteinExistence type="predicted"/>
<dbReference type="Pfam" id="PF21303">
    <property type="entry name" value="TetR_C_39"/>
    <property type="match status" value="1"/>
</dbReference>
<sequence length="202" mass="22741">MLTKKDKILDTSLQLFMKKGFDATSISDILSKTGIARGTLYYHFESKEAIMDAIIERLLDQVLKKIENVLGNPRLSQSEKFIAFFSSINLTQLTGDEEIVEYFNQPQNALFHEKSNQLLIEKLSPVLTQLIIEGIETGLFDTPYPAETAELILVGITGFVDSKDSPIGHVRRMESFIYNISCMLGLTQSHIDEMKTLFLGEG</sequence>
<organism evidence="4 5">
    <name type="scientific">Streptococcus minor</name>
    <dbReference type="NCBI Taxonomy" id="229549"/>
    <lineage>
        <taxon>Bacteria</taxon>
        <taxon>Bacillati</taxon>
        <taxon>Bacillota</taxon>
        <taxon>Bacilli</taxon>
        <taxon>Lactobacillales</taxon>
        <taxon>Streptococcaceae</taxon>
        <taxon>Streptococcus</taxon>
    </lineage>
</organism>
<evidence type="ECO:0000259" key="3">
    <source>
        <dbReference type="PROSITE" id="PS50977"/>
    </source>
</evidence>